<dbReference type="SUPFAM" id="SSF55874">
    <property type="entry name" value="ATPase domain of HSP90 chaperone/DNA topoisomerase II/histidine kinase"/>
    <property type="match status" value="1"/>
</dbReference>
<evidence type="ECO:0000256" key="1">
    <source>
        <dbReference type="ARBA" id="ARBA00000085"/>
    </source>
</evidence>
<dbReference type="EC" id="2.7.13.3" evidence="2"/>
<dbReference type="PROSITE" id="PS51257">
    <property type="entry name" value="PROKAR_LIPOPROTEIN"/>
    <property type="match status" value="1"/>
</dbReference>
<dbReference type="Gene3D" id="1.25.40.10">
    <property type="entry name" value="Tetratricopeptide repeat domain"/>
    <property type="match status" value="2"/>
</dbReference>
<dbReference type="InterPro" id="IPR011990">
    <property type="entry name" value="TPR-like_helical_dom_sf"/>
</dbReference>
<dbReference type="Proteomes" id="UP001517367">
    <property type="component" value="Unassembled WGS sequence"/>
</dbReference>
<comment type="caution">
    <text evidence="8">The sequence shown here is derived from an EMBL/GenBank/DDBJ whole genome shotgun (WGS) entry which is preliminary data.</text>
</comment>
<keyword evidence="6" id="KW-0812">Transmembrane</keyword>
<dbReference type="EMBL" id="SRMP02000013">
    <property type="protein sequence ID" value="MFN0291757.1"/>
    <property type="molecule type" value="Genomic_DNA"/>
</dbReference>
<dbReference type="InterPro" id="IPR036890">
    <property type="entry name" value="HATPase_C_sf"/>
</dbReference>
<keyword evidence="8" id="KW-0067">ATP-binding</keyword>
<dbReference type="InterPro" id="IPR019734">
    <property type="entry name" value="TPR_rpt"/>
</dbReference>
<evidence type="ECO:0000256" key="2">
    <source>
        <dbReference type="ARBA" id="ARBA00012438"/>
    </source>
</evidence>
<evidence type="ECO:0000256" key="5">
    <source>
        <dbReference type="ARBA" id="ARBA00023012"/>
    </source>
</evidence>
<dbReference type="GO" id="GO:0005524">
    <property type="term" value="F:ATP binding"/>
    <property type="evidence" value="ECO:0007669"/>
    <property type="project" value="UniProtKB-KW"/>
</dbReference>
<evidence type="ECO:0000313" key="8">
    <source>
        <dbReference type="EMBL" id="MFN0291757.1"/>
    </source>
</evidence>
<evidence type="ECO:0000256" key="4">
    <source>
        <dbReference type="ARBA" id="ARBA00022777"/>
    </source>
</evidence>
<proteinExistence type="predicted"/>
<dbReference type="Pfam" id="PF13181">
    <property type="entry name" value="TPR_8"/>
    <property type="match status" value="1"/>
</dbReference>
<evidence type="ECO:0000256" key="7">
    <source>
        <dbReference type="SAM" id="SignalP"/>
    </source>
</evidence>
<evidence type="ECO:0000313" key="9">
    <source>
        <dbReference type="Proteomes" id="UP001517367"/>
    </source>
</evidence>
<dbReference type="PANTHER" id="PTHR24421:SF10">
    <property type="entry name" value="NITRATE_NITRITE SENSOR PROTEIN NARQ"/>
    <property type="match status" value="1"/>
</dbReference>
<keyword evidence="4" id="KW-0418">Kinase</keyword>
<gene>
    <name evidence="8" type="ORF">E5L68_010160</name>
</gene>
<name>A0ABW9JH94_9SPHI</name>
<feature type="signal peptide" evidence="7">
    <location>
        <begin position="1"/>
        <end position="20"/>
    </location>
</feature>
<keyword evidence="3" id="KW-0808">Transferase</keyword>
<sequence>MTRLYLLIISLFLLSCSANQQKKKKDKEANPFHDQAYTYRDSQKPDSAFIFFAKAKDLFLQRKDSLGVANCLVNSAIISTNMGDYFGGQELSLEALSYLNEEKKEDYTYLNSNYNNLAIASERLRNYDNAIKFYDLAIKFATDSSSILLYLNNKANAYQGSKQYKNALVIYNKLLRKDSNEKTTFARVLSNIAFTKWQLNQSYNPLPELSAALNIRQKENDLWGLNSSYDYIANYYAIHNADSALHYAQKMLSNAQLLNSADDQLFALQKLIKFSAKPDRDLYFERYLKLDDSLLTARNLAKNRFALIKFETEKHKADKLALQKQNSEKTYQIIIITSVSLLTLIFGWFWYKKRQQHIKLIAEKTIKENQLKTSKKVHDVVANGLYRVMIEIENEKELDKERVLDKIEDMYEKSRDISYDNETLNLHNFQETLNNLVNSFKSSTIDIKMEGNTKALWQKVNAKVQHEITHILQELLVNMAKHSKASQVSFTFEQNNQEICICYRDNGVGLSKDAEFKNGLTNTGNRINHISGNITFETLKETGLEIKISFPIY</sequence>
<keyword evidence="5" id="KW-0902">Two-component regulatory system</keyword>
<dbReference type="Gene3D" id="3.30.565.10">
    <property type="entry name" value="Histidine kinase-like ATPase, C-terminal domain"/>
    <property type="match status" value="1"/>
</dbReference>
<evidence type="ECO:0000256" key="6">
    <source>
        <dbReference type="SAM" id="Phobius"/>
    </source>
</evidence>
<organism evidence="8 9">
    <name type="scientific">Pedobacter helvus</name>
    <dbReference type="NCBI Taxonomy" id="2563444"/>
    <lineage>
        <taxon>Bacteria</taxon>
        <taxon>Pseudomonadati</taxon>
        <taxon>Bacteroidota</taxon>
        <taxon>Sphingobacteriia</taxon>
        <taxon>Sphingobacteriales</taxon>
        <taxon>Sphingobacteriaceae</taxon>
        <taxon>Pedobacter</taxon>
    </lineage>
</organism>
<feature type="transmembrane region" description="Helical" evidence="6">
    <location>
        <begin position="331"/>
        <end position="351"/>
    </location>
</feature>
<keyword evidence="6" id="KW-1133">Transmembrane helix</keyword>
<keyword evidence="8" id="KW-0547">Nucleotide-binding</keyword>
<dbReference type="InterPro" id="IPR050482">
    <property type="entry name" value="Sensor_HK_TwoCompSys"/>
</dbReference>
<comment type="catalytic activity">
    <reaction evidence="1">
        <text>ATP + protein L-histidine = ADP + protein N-phospho-L-histidine.</text>
        <dbReference type="EC" id="2.7.13.3"/>
    </reaction>
</comment>
<keyword evidence="6" id="KW-0472">Membrane</keyword>
<dbReference type="PANTHER" id="PTHR24421">
    <property type="entry name" value="NITRATE/NITRITE SENSOR PROTEIN NARX-RELATED"/>
    <property type="match status" value="1"/>
</dbReference>
<keyword evidence="9" id="KW-1185">Reference proteome</keyword>
<protein>
    <recommendedName>
        <fullName evidence="2">histidine kinase</fullName>
        <ecNumber evidence="2">2.7.13.3</ecNumber>
    </recommendedName>
</protein>
<feature type="chain" id="PRO_5045656745" description="histidine kinase" evidence="7">
    <location>
        <begin position="21"/>
        <end position="553"/>
    </location>
</feature>
<dbReference type="SMART" id="SM00028">
    <property type="entry name" value="TPR"/>
    <property type="match status" value="2"/>
</dbReference>
<accession>A0ABW9JH94</accession>
<dbReference type="RefSeq" id="WP_138730602.1">
    <property type="nucleotide sequence ID" value="NZ_SRMP02000013.1"/>
</dbReference>
<evidence type="ECO:0000256" key="3">
    <source>
        <dbReference type="ARBA" id="ARBA00022679"/>
    </source>
</evidence>
<reference evidence="8 9" key="1">
    <citation type="submission" date="2024-12" db="EMBL/GenBank/DDBJ databases">
        <authorList>
            <person name="Hu S."/>
        </authorList>
    </citation>
    <scope>NUCLEOTIDE SEQUENCE [LARGE SCALE GENOMIC DNA]</scope>
    <source>
        <strain evidence="8 9">P-25</strain>
    </source>
</reference>
<keyword evidence="7" id="KW-0732">Signal</keyword>
<dbReference type="SUPFAM" id="SSF48452">
    <property type="entry name" value="TPR-like"/>
    <property type="match status" value="1"/>
</dbReference>